<comment type="caution">
    <text evidence="2">The sequence shown here is derived from an EMBL/GenBank/DDBJ whole genome shotgun (WGS) entry which is preliminary data.</text>
</comment>
<name>K0S3P5_THAOC</name>
<feature type="region of interest" description="Disordered" evidence="1">
    <location>
        <begin position="133"/>
        <end position="172"/>
    </location>
</feature>
<accession>K0S3P5</accession>
<protein>
    <submittedName>
        <fullName evidence="2">Uncharacterized protein</fullName>
    </submittedName>
</protein>
<feature type="compositionally biased region" description="Basic residues" evidence="1">
    <location>
        <begin position="133"/>
        <end position="148"/>
    </location>
</feature>
<dbReference type="AlphaFoldDB" id="K0S3P5"/>
<proteinExistence type="predicted"/>
<gene>
    <name evidence="2" type="ORF">THAOC_19859</name>
</gene>
<organism evidence="2 3">
    <name type="scientific">Thalassiosira oceanica</name>
    <name type="common">Marine diatom</name>
    <dbReference type="NCBI Taxonomy" id="159749"/>
    <lineage>
        <taxon>Eukaryota</taxon>
        <taxon>Sar</taxon>
        <taxon>Stramenopiles</taxon>
        <taxon>Ochrophyta</taxon>
        <taxon>Bacillariophyta</taxon>
        <taxon>Coscinodiscophyceae</taxon>
        <taxon>Thalassiosirophycidae</taxon>
        <taxon>Thalassiosirales</taxon>
        <taxon>Thalassiosiraceae</taxon>
        <taxon>Thalassiosira</taxon>
    </lineage>
</organism>
<sequence>MNSRVAIVAHGGGSGVGVCWLCGEAWEECDEATAIRQIRHLEWRGWRPVVSVWTVGDSNATSVRVLAHLAATAVAREVEPGILKPPAGKGPQGPKRHLRIHRVGAESNLEYRRTKAQGFVTARGRSVIHIKMGKFRSNKSKSERKRSKREQEQAPYLPSFAAVPKANSNSSW</sequence>
<evidence type="ECO:0000313" key="3">
    <source>
        <dbReference type="Proteomes" id="UP000266841"/>
    </source>
</evidence>
<dbReference type="Proteomes" id="UP000266841">
    <property type="component" value="Unassembled WGS sequence"/>
</dbReference>
<evidence type="ECO:0000313" key="2">
    <source>
        <dbReference type="EMBL" id="EJK59870.1"/>
    </source>
</evidence>
<reference evidence="2 3" key="1">
    <citation type="journal article" date="2012" name="Genome Biol.">
        <title>Genome and low-iron response of an oceanic diatom adapted to chronic iron limitation.</title>
        <authorList>
            <person name="Lommer M."/>
            <person name="Specht M."/>
            <person name="Roy A.S."/>
            <person name="Kraemer L."/>
            <person name="Andreson R."/>
            <person name="Gutowska M.A."/>
            <person name="Wolf J."/>
            <person name="Bergner S.V."/>
            <person name="Schilhabel M.B."/>
            <person name="Klostermeier U.C."/>
            <person name="Beiko R.G."/>
            <person name="Rosenstiel P."/>
            <person name="Hippler M."/>
            <person name="Laroche J."/>
        </authorList>
    </citation>
    <scope>NUCLEOTIDE SEQUENCE [LARGE SCALE GENOMIC DNA]</scope>
    <source>
        <strain evidence="2 3">CCMP1005</strain>
    </source>
</reference>
<keyword evidence="3" id="KW-1185">Reference proteome</keyword>
<dbReference type="EMBL" id="AGNL01022120">
    <property type="protein sequence ID" value="EJK59870.1"/>
    <property type="molecule type" value="Genomic_DNA"/>
</dbReference>
<evidence type="ECO:0000256" key="1">
    <source>
        <dbReference type="SAM" id="MobiDB-lite"/>
    </source>
</evidence>